<feature type="transmembrane region" description="Helical" evidence="8">
    <location>
        <begin position="702"/>
        <end position="728"/>
    </location>
</feature>
<dbReference type="PROSITE" id="PS00154">
    <property type="entry name" value="ATPASE_E1_E2"/>
    <property type="match status" value="1"/>
</dbReference>
<dbReference type="InterPro" id="IPR044492">
    <property type="entry name" value="P_typ_ATPase_HD_dom"/>
</dbReference>
<dbReference type="Gene3D" id="3.40.1110.10">
    <property type="entry name" value="Calcium-transporting ATPase, cytoplasmic domain N"/>
    <property type="match status" value="1"/>
</dbReference>
<accession>A0A1F7GJV4</accession>
<dbReference type="InterPro" id="IPR004014">
    <property type="entry name" value="ATPase_P-typ_cation-transptr_N"/>
</dbReference>
<dbReference type="Proteomes" id="UP000176850">
    <property type="component" value="Unassembled WGS sequence"/>
</dbReference>
<dbReference type="Pfam" id="PF00689">
    <property type="entry name" value="Cation_ATPase_C"/>
    <property type="match status" value="1"/>
</dbReference>
<dbReference type="Pfam" id="PF13246">
    <property type="entry name" value="Cation_ATPase"/>
    <property type="match status" value="1"/>
</dbReference>
<dbReference type="InterPro" id="IPR059000">
    <property type="entry name" value="ATPase_P-type_domA"/>
</dbReference>
<dbReference type="SUPFAM" id="SSF81653">
    <property type="entry name" value="Calcium ATPase, transduction domain A"/>
    <property type="match status" value="1"/>
</dbReference>
<keyword evidence="7 8" id="KW-0472">Membrane</keyword>
<protein>
    <recommendedName>
        <fullName evidence="9">Cation-transporting P-type ATPase N-terminal domain-containing protein</fullName>
    </recommendedName>
</protein>
<dbReference type="PRINTS" id="PR00119">
    <property type="entry name" value="CATATPASE"/>
</dbReference>
<gene>
    <name evidence="10" type="ORF">A2799_02160</name>
</gene>
<dbReference type="SUPFAM" id="SSF81665">
    <property type="entry name" value="Calcium ATPase, transmembrane domain M"/>
    <property type="match status" value="1"/>
</dbReference>
<dbReference type="SFLD" id="SFLDF00027">
    <property type="entry name" value="p-type_atpase"/>
    <property type="match status" value="1"/>
</dbReference>
<dbReference type="InterPro" id="IPR018303">
    <property type="entry name" value="ATPase_P-typ_P_site"/>
</dbReference>
<sequence length="825" mass="90001">MGNEKGLSGEEASALLKSHGFNEIAVKPRQTPLQIFVSQFKSILAVLLILASLASLFLGDLVDGVLILLIIAINGILGFIQEYKAEQAIAALGKMTVSSARVVRDGIEQKIESRELVPGDIIILEQGDKIPADCTLVHSTHFEVNEASLTGESLSVEKNHEKESTNKIFLGTIVAKGRGRAFVTTTGMQTRFGQIAKKLSKIEDTATPLEKKINTLAKQLGFLALMGAITVFIVGYLYNHPLVQMVFTSISLAVAAVPEGLPTVITITLAVGMQRMARKKAIMRRLSSIEALGSITVIATDKTGTLTQNQMRVSKVWLNDSSDKTERLLLEAGVLCNNASLVKNNDKKLDFLGDTTEGSLLLYAASNDVDVEKLRKSGKLIEEFAFDPALKLMSVLWEKNGEKYVYTKGSYESILTVSKNVDTEEIEKIHTEFASDGLRVIAVAYKKVHSIPKNRKEAEDGLVFLGLVGIADPPRDEVTGAIKIARLAGIRTIMITGDNELTARAIASKIGLLENGDEIITGKQLKALTDSELLNKLDLIRIFARTTPEQKLRLVTLLQKQGHIVAVTGDGVNDALALKQADVGVSMGITGTDVAKEASDMILTDDNYATLVTAISEGRTIYTNIKASVKYLVGSNTGEVITVVTGIFLGLPLIFSPIHLLYINLVSDGLPAISLAMMPKHAGIMKGSVVRSKSMFDRYDKIWFFEVNFITVIITILSFIIGLATGSIETARTMAFSIFVFAQSFILLDVWHLNRSILGGTMFKSFIFLLAFLTPFILQLLLIYNSTLITLFKLSPLSITQLLYVISLSSILLFVAEVRKVLINR</sequence>
<organism evidence="10 11">
    <name type="scientific">Candidatus Roizmanbacteria bacterium RIFCSPHIGHO2_01_FULL_39_24</name>
    <dbReference type="NCBI Taxonomy" id="1802032"/>
    <lineage>
        <taxon>Bacteria</taxon>
        <taxon>Candidatus Roizmaniibacteriota</taxon>
    </lineage>
</organism>
<comment type="subcellular location">
    <subcellularLocation>
        <location evidence="1">Membrane</location>
        <topology evidence="1">Multi-pass membrane protein</topology>
    </subcellularLocation>
</comment>
<feature type="transmembrane region" description="Helical" evidence="8">
    <location>
        <begin position="250"/>
        <end position="273"/>
    </location>
</feature>
<evidence type="ECO:0000256" key="4">
    <source>
        <dbReference type="ARBA" id="ARBA00022840"/>
    </source>
</evidence>
<evidence type="ECO:0000256" key="8">
    <source>
        <dbReference type="SAM" id="Phobius"/>
    </source>
</evidence>
<dbReference type="InterPro" id="IPR008250">
    <property type="entry name" value="ATPase_P-typ_transduc_dom_A_sf"/>
</dbReference>
<keyword evidence="3" id="KW-0547">Nucleotide-binding</keyword>
<dbReference type="GO" id="GO:0005524">
    <property type="term" value="F:ATP binding"/>
    <property type="evidence" value="ECO:0007669"/>
    <property type="project" value="UniProtKB-KW"/>
</dbReference>
<evidence type="ECO:0000256" key="3">
    <source>
        <dbReference type="ARBA" id="ARBA00022741"/>
    </source>
</evidence>
<dbReference type="SUPFAM" id="SSF56784">
    <property type="entry name" value="HAD-like"/>
    <property type="match status" value="1"/>
</dbReference>
<keyword evidence="6 8" id="KW-1133">Transmembrane helix</keyword>
<dbReference type="SFLD" id="SFLDS00003">
    <property type="entry name" value="Haloacid_Dehalogenase"/>
    <property type="match status" value="1"/>
</dbReference>
<name>A0A1F7GJV4_9BACT</name>
<dbReference type="InterPro" id="IPR006068">
    <property type="entry name" value="ATPase_P-typ_cation-transptr_C"/>
</dbReference>
<dbReference type="FunFam" id="3.40.50.1000:FF:000083">
    <property type="entry name" value="Sodium/potassium-transporting ATPase subunit alpha"/>
    <property type="match status" value="1"/>
</dbReference>
<dbReference type="InterPro" id="IPR023298">
    <property type="entry name" value="ATPase_P-typ_TM_dom_sf"/>
</dbReference>
<dbReference type="InterPro" id="IPR036412">
    <property type="entry name" value="HAD-like_sf"/>
</dbReference>
<feature type="transmembrane region" description="Helical" evidence="8">
    <location>
        <begin position="640"/>
        <end position="663"/>
    </location>
</feature>
<evidence type="ECO:0000313" key="10">
    <source>
        <dbReference type="EMBL" id="OGK18852.1"/>
    </source>
</evidence>
<comment type="caution">
    <text evidence="10">The sequence shown here is derived from an EMBL/GenBank/DDBJ whole genome shotgun (WGS) entry which is preliminary data.</text>
</comment>
<feature type="domain" description="Cation-transporting P-type ATPase N-terminal" evidence="9">
    <location>
        <begin position="5"/>
        <end position="60"/>
    </location>
</feature>
<dbReference type="AlphaFoldDB" id="A0A1F7GJV4"/>
<dbReference type="Gene3D" id="3.40.50.1000">
    <property type="entry name" value="HAD superfamily/HAD-like"/>
    <property type="match status" value="1"/>
</dbReference>
<feature type="transmembrane region" description="Helical" evidence="8">
    <location>
        <begin position="64"/>
        <end position="80"/>
    </location>
</feature>
<dbReference type="Pfam" id="PF00690">
    <property type="entry name" value="Cation_ATPase_N"/>
    <property type="match status" value="1"/>
</dbReference>
<evidence type="ECO:0000256" key="1">
    <source>
        <dbReference type="ARBA" id="ARBA00004141"/>
    </source>
</evidence>
<reference evidence="10 11" key="1">
    <citation type="journal article" date="2016" name="Nat. Commun.">
        <title>Thousands of microbial genomes shed light on interconnected biogeochemical processes in an aquifer system.</title>
        <authorList>
            <person name="Anantharaman K."/>
            <person name="Brown C.T."/>
            <person name="Hug L.A."/>
            <person name="Sharon I."/>
            <person name="Castelle C.J."/>
            <person name="Probst A.J."/>
            <person name="Thomas B.C."/>
            <person name="Singh A."/>
            <person name="Wilkins M.J."/>
            <person name="Karaoz U."/>
            <person name="Brodie E.L."/>
            <person name="Williams K.H."/>
            <person name="Hubbard S.S."/>
            <person name="Banfield J.F."/>
        </authorList>
    </citation>
    <scope>NUCLEOTIDE SEQUENCE [LARGE SCALE GENOMIC DNA]</scope>
</reference>
<dbReference type="Gene3D" id="1.20.1110.10">
    <property type="entry name" value="Calcium-transporting ATPase, transmembrane domain"/>
    <property type="match status" value="2"/>
</dbReference>
<dbReference type="SFLD" id="SFLDG00002">
    <property type="entry name" value="C1.7:_P-type_atpase_like"/>
    <property type="match status" value="1"/>
</dbReference>
<evidence type="ECO:0000313" key="11">
    <source>
        <dbReference type="Proteomes" id="UP000176850"/>
    </source>
</evidence>
<evidence type="ECO:0000256" key="5">
    <source>
        <dbReference type="ARBA" id="ARBA00022967"/>
    </source>
</evidence>
<dbReference type="Pfam" id="PF00122">
    <property type="entry name" value="E1-E2_ATPase"/>
    <property type="match status" value="1"/>
</dbReference>
<feature type="transmembrane region" description="Helical" evidence="8">
    <location>
        <begin position="796"/>
        <end position="816"/>
    </location>
</feature>
<feature type="transmembrane region" description="Helical" evidence="8">
    <location>
        <begin position="35"/>
        <end position="58"/>
    </location>
</feature>
<keyword evidence="5" id="KW-1278">Translocase</keyword>
<dbReference type="InterPro" id="IPR023214">
    <property type="entry name" value="HAD_sf"/>
</dbReference>
<keyword evidence="4" id="KW-0067">ATP-binding</keyword>
<feature type="transmembrane region" description="Helical" evidence="8">
    <location>
        <begin position="765"/>
        <end position="784"/>
    </location>
</feature>
<keyword evidence="2 8" id="KW-0812">Transmembrane</keyword>
<evidence type="ECO:0000256" key="7">
    <source>
        <dbReference type="ARBA" id="ARBA00023136"/>
    </source>
</evidence>
<dbReference type="PANTHER" id="PTHR42861">
    <property type="entry name" value="CALCIUM-TRANSPORTING ATPASE"/>
    <property type="match status" value="1"/>
</dbReference>
<dbReference type="InterPro" id="IPR001757">
    <property type="entry name" value="P_typ_ATPase"/>
</dbReference>
<feature type="transmembrane region" description="Helical" evidence="8">
    <location>
        <begin position="220"/>
        <end position="238"/>
    </location>
</feature>
<evidence type="ECO:0000256" key="2">
    <source>
        <dbReference type="ARBA" id="ARBA00022692"/>
    </source>
</evidence>
<dbReference type="EMBL" id="MFZH01000023">
    <property type="protein sequence ID" value="OGK18852.1"/>
    <property type="molecule type" value="Genomic_DNA"/>
</dbReference>
<dbReference type="GO" id="GO:0016020">
    <property type="term" value="C:membrane"/>
    <property type="evidence" value="ECO:0007669"/>
    <property type="project" value="UniProtKB-SubCell"/>
</dbReference>
<proteinExistence type="predicted"/>
<dbReference type="GO" id="GO:0016887">
    <property type="term" value="F:ATP hydrolysis activity"/>
    <property type="evidence" value="ECO:0007669"/>
    <property type="project" value="InterPro"/>
</dbReference>
<evidence type="ECO:0000259" key="9">
    <source>
        <dbReference type="SMART" id="SM00831"/>
    </source>
</evidence>
<dbReference type="PRINTS" id="PR00120">
    <property type="entry name" value="HATPASE"/>
</dbReference>
<feature type="transmembrane region" description="Helical" evidence="8">
    <location>
        <begin position="734"/>
        <end position="753"/>
    </location>
</feature>
<evidence type="ECO:0000256" key="6">
    <source>
        <dbReference type="ARBA" id="ARBA00022989"/>
    </source>
</evidence>
<dbReference type="NCBIfam" id="TIGR01494">
    <property type="entry name" value="ATPase_P-type"/>
    <property type="match status" value="3"/>
</dbReference>
<dbReference type="SMART" id="SM00831">
    <property type="entry name" value="Cation_ATPase_N"/>
    <property type="match status" value="1"/>
</dbReference>
<dbReference type="Gene3D" id="2.70.150.10">
    <property type="entry name" value="Calcium-transporting ATPase, cytoplasmic transduction domain A"/>
    <property type="match status" value="1"/>
</dbReference>
<dbReference type="InterPro" id="IPR023299">
    <property type="entry name" value="ATPase_P-typ_cyto_dom_N"/>
</dbReference>